<protein>
    <recommendedName>
        <fullName evidence="9">CCHC-type domain-containing protein</fullName>
    </recommendedName>
</protein>
<keyword evidence="4 7" id="KW-0863">Zinc-finger</keyword>
<dbReference type="GO" id="GO:0005654">
    <property type="term" value="C:nucleoplasm"/>
    <property type="evidence" value="ECO:0007669"/>
    <property type="project" value="UniProtKB-SubCell"/>
</dbReference>
<dbReference type="Pfam" id="PF04046">
    <property type="entry name" value="PSP"/>
    <property type="match status" value="1"/>
</dbReference>
<dbReference type="EMBL" id="KB445795">
    <property type="protein sequence ID" value="EMD38244.1"/>
    <property type="molecule type" value="Genomic_DNA"/>
</dbReference>
<evidence type="ECO:0000256" key="8">
    <source>
        <dbReference type="SAM" id="MobiDB-lite"/>
    </source>
</evidence>
<feature type="compositionally biased region" description="Low complexity" evidence="8">
    <location>
        <begin position="240"/>
        <end position="255"/>
    </location>
</feature>
<name>M2PP50_CERS8</name>
<sequence>MKEQNSDSGPLARTSGSNPPPLFFESPPDGFGPGMSHQDSHIYNCIYDDALGTAPPSVSADATDTNIAKTHRCFNCGSPSHPVATCPEPPDRVLIALSRQLYNFYKDLQGDGSGTSGQRERVYQVEAWRTQRRAWLSEFEPGQVRGEALRDALGLKEGDDGERAEWLKRMSDYGYPPGWVGDEDPRERVWSIIENENDDGEDEDVMFAIVGEEGVEQLKVPAGQCLLRTRQPVDRDDLAASEAHSNSDSNSRSASPMESTESAGLSSVRRWATYSETYFLNTLLPVYNGYMLPMLGSAVDSRLTPALLPNGPSGWPTSQLPPPPPTSPPPLPDDPPPPFPPPIRPFPVPTKFPKTPISSSLLPAEALAPLVPPPPLPPHDPLTVYKAAFPLWRDDSPHSDEDMDVSDSD</sequence>
<keyword evidence="3" id="KW-0479">Metal-binding</keyword>
<keyword evidence="6" id="KW-0539">Nucleus</keyword>
<comment type="similarity">
    <text evidence="2">Belongs to the ZCCHC8 family.</text>
</comment>
<evidence type="ECO:0000313" key="11">
    <source>
        <dbReference type="Proteomes" id="UP000016930"/>
    </source>
</evidence>
<dbReference type="PANTHER" id="PTHR13316">
    <property type="entry name" value="ZINC FINGER, CCHC DOMAIN CONTAINING 8"/>
    <property type="match status" value="1"/>
</dbReference>
<evidence type="ECO:0000256" key="1">
    <source>
        <dbReference type="ARBA" id="ARBA00004642"/>
    </source>
</evidence>
<evidence type="ECO:0000256" key="3">
    <source>
        <dbReference type="ARBA" id="ARBA00022723"/>
    </source>
</evidence>
<feature type="domain" description="CCHC-type" evidence="9">
    <location>
        <begin position="72"/>
        <end position="88"/>
    </location>
</feature>
<evidence type="ECO:0000256" key="6">
    <source>
        <dbReference type="ARBA" id="ARBA00023242"/>
    </source>
</evidence>
<dbReference type="GO" id="GO:0008270">
    <property type="term" value="F:zinc ion binding"/>
    <property type="evidence" value="ECO:0007669"/>
    <property type="project" value="UniProtKB-KW"/>
</dbReference>
<organism evidence="10 11">
    <name type="scientific">Ceriporiopsis subvermispora (strain B)</name>
    <name type="common">White-rot fungus</name>
    <name type="synonym">Gelatoporia subvermispora</name>
    <dbReference type="NCBI Taxonomy" id="914234"/>
    <lineage>
        <taxon>Eukaryota</taxon>
        <taxon>Fungi</taxon>
        <taxon>Dikarya</taxon>
        <taxon>Basidiomycota</taxon>
        <taxon>Agaricomycotina</taxon>
        <taxon>Agaricomycetes</taxon>
        <taxon>Polyporales</taxon>
        <taxon>Gelatoporiaceae</taxon>
        <taxon>Gelatoporia</taxon>
    </lineage>
</organism>
<dbReference type="HOGENOM" id="CLU_041922_0_0_1"/>
<feature type="compositionally biased region" description="Polar residues" evidence="8">
    <location>
        <begin position="256"/>
        <end position="265"/>
    </location>
</feature>
<comment type="subcellular location">
    <subcellularLocation>
        <location evidence="1">Nucleus</location>
        <location evidence="1">Nucleoplasm</location>
    </subcellularLocation>
</comment>
<feature type="compositionally biased region" description="Pro residues" evidence="8">
    <location>
        <begin position="319"/>
        <end position="350"/>
    </location>
</feature>
<feature type="region of interest" description="Disordered" evidence="8">
    <location>
        <begin position="237"/>
        <end position="266"/>
    </location>
</feature>
<dbReference type="InterPro" id="IPR001878">
    <property type="entry name" value="Znf_CCHC"/>
</dbReference>
<evidence type="ECO:0000256" key="7">
    <source>
        <dbReference type="PROSITE-ProRule" id="PRU00047"/>
    </source>
</evidence>
<evidence type="ECO:0000256" key="5">
    <source>
        <dbReference type="ARBA" id="ARBA00022833"/>
    </source>
</evidence>
<evidence type="ECO:0000313" key="10">
    <source>
        <dbReference type="EMBL" id="EMD38244.1"/>
    </source>
</evidence>
<accession>M2PP50</accession>
<feature type="region of interest" description="Disordered" evidence="8">
    <location>
        <begin position="309"/>
        <end position="350"/>
    </location>
</feature>
<dbReference type="STRING" id="914234.M2PP50"/>
<keyword evidence="11" id="KW-1185">Reference proteome</keyword>
<dbReference type="OrthoDB" id="429967at2759"/>
<evidence type="ECO:0000256" key="2">
    <source>
        <dbReference type="ARBA" id="ARBA00007497"/>
    </source>
</evidence>
<dbReference type="AlphaFoldDB" id="M2PP50"/>
<dbReference type="InterPro" id="IPR006568">
    <property type="entry name" value="PSP_pro-rich"/>
</dbReference>
<reference evidence="10 11" key="1">
    <citation type="journal article" date="2012" name="Proc. Natl. Acad. Sci. U.S.A.">
        <title>Comparative genomics of Ceriporiopsis subvermispora and Phanerochaete chrysosporium provide insight into selective ligninolysis.</title>
        <authorList>
            <person name="Fernandez-Fueyo E."/>
            <person name="Ruiz-Duenas F.J."/>
            <person name="Ferreira P."/>
            <person name="Floudas D."/>
            <person name="Hibbett D.S."/>
            <person name="Canessa P."/>
            <person name="Larrondo L.F."/>
            <person name="James T.Y."/>
            <person name="Seelenfreund D."/>
            <person name="Lobos S."/>
            <person name="Polanco R."/>
            <person name="Tello M."/>
            <person name="Honda Y."/>
            <person name="Watanabe T."/>
            <person name="Watanabe T."/>
            <person name="Ryu J.S."/>
            <person name="Kubicek C.P."/>
            <person name="Schmoll M."/>
            <person name="Gaskell J."/>
            <person name="Hammel K.E."/>
            <person name="St John F.J."/>
            <person name="Vanden Wymelenberg A."/>
            <person name="Sabat G."/>
            <person name="Splinter BonDurant S."/>
            <person name="Syed K."/>
            <person name="Yadav J.S."/>
            <person name="Doddapaneni H."/>
            <person name="Subramanian V."/>
            <person name="Lavin J.L."/>
            <person name="Oguiza J.A."/>
            <person name="Perez G."/>
            <person name="Pisabarro A.G."/>
            <person name="Ramirez L."/>
            <person name="Santoyo F."/>
            <person name="Master E."/>
            <person name="Coutinho P.M."/>
            <person name="Henrissat B."/>
            <person name="Lombard V."/>
            <person name="Magnuson J.K."/>
            <person name="Kuees U."/>
            <person name="Hori C."/>
            <person name="Igarashi K."/>
            <person name="Samejima M."/>
            <person name="Held B.W."/>
            <person name="Barry K.W."/>
            <person name="LaButti K.M."/>
            <person name="Lapidus A."/>
            <person name="Lindquist E.A."/>
            <person name="Lucas S.M."/>
            <person name="Riley R."/>
            <person name="Salamov A.A."/>
            <person name="Hoffmeister D."/>
            <person name="Schwenk D."/>
            <person name="Hadar Y."/>
            <person name="Yarden O."/>
            <person name="de Vries R.P."/>
            <person name="Wiebenga A."/>
            <person name="Stenlid J."/>
            <person name="Eastwood D."/>
            <person name="Grigoriev I.V."/>
            <person name="Berka R.M."/>
            <person name="Blanchette R.A."/>
            <person name="Kersten P."/>
            <person name="Martinez A.T."/>
            <person name="Vicuna R."/>
            <person name="Cullen D."/>
        </authorList>
    </citation>
    <scope>NUCLEOTIDE SEQUENCE [LARGE SCALE GENOMIC DNA]</scope>
    <source>
        <strain evidence="10 11">B</strain>
    </source>
</reference>
<dbReference type="GO" id="GO:0003723">
    <property type="term" value="F:RNA binding"/>
    <property type="evidence" value="ECO:0007669"/>
    <property type="project" value="TreeGrafter"/>
</dbReference>
<dbReference type="GO" id="GO:0071013">
    <property type="term" value="C:catalytic step 2 spliceosome"/>
    <property type="evidence" value="ECO:0007669"/>
    <property type="project" value="TreeGrafter"/>
</dbReference>
<gene>
    <name evidence="10" type="ORF">CERSUDRAFT_93776</name>
</gene>
<dbReference type="PROSITE" id="PS50158">
    <property type="entry name" value="ZF_CCHC"/>
    <property type="match status" value="1"/>
</dbReference>
<evidence type="ECO:0000259" key="9">
    <source>
        <dbReference type="PROSITE" id="PS50158"/>
    </source>
</evidence>
<keyword evidence="5" id="KW-0862">Zinc</keyword>
<evidence type="ECO:0000256" key="4">
    <source>
        <dbReference type="ARBA" id="ARBA00022771"/>
    </source>
</evidence>
<dbReference type="InterPro" id="IPR052115">
    <property type="entry name" value="NEXT_complex_subunit_ZCCHC8"/>
</dbReference>
<proteinExistence type="inferred from homology"/>
<feature type="region of interest" description="Disordered" evidence="8">
    <location>
        <begin position="1"/>
        <end position="36"/>
    </location>
</feature>
<dbReference type="PANTHER" id="PTHR13316:SF0">
    <property type="entry name" value="ZINC FINGER CCHC DOMAIN-CONTAINING PROTEIN 8"/>
    <property type="match status" value="1"/>
</dbReference>
<dbReference type="Proteomes" id="UP000016930">
    <property type="component" value="Unassembled WGS sequence"/>
</dbReference>